<dbReference type="PANTHER" id="PTHR11468:SF3">
    <property type="entry name" value="GLYCOGEN PHOSPHORYLASE, LIVER FORM"/>
    <property type="match status" value="1"/>
</dbReference>
<evidence type="ECO:0000313" key="4">
    <source>
        <dbReference type="Proteomes" id="UP000005699"/>
    </source>
</evidence>
<evidence type="ECO:0000313" key="3">
    <source>
        <dbReference type="EMBL" id="EFW89584.1"/>
    </source>
</evidence>
<dbReference type="eggNOG" id="COG0058">
    <property type="taxonomic scope" value="Bacteria"/>
</dbReference>
<comment type="caution">
    <text evidence="3">The sequence shown here is derived from an EMBL/GenBank/DDBJ whole genome shotgun (WGS) entry which is preliminary data.</text>
</comment>
<dbReference type="HOGENOM" id="CLU_2774118_0_0_9"/>
<dbReference type="SUPFAM" id="SSF53756">
    <property type="entry name" value="UDP-Glycosyltransferase/glycogen phosphorylase"/>
    <property type="match status" value="1"/>
</dbReference>
<dbReference type="EMBL" id="AEVB01000006">
    <property type="protein sequence ID" value="EFW89584.1"/>
    <property type="molecule type" value="Genomic_DNA"/>
</dbReference>
<dbReference type="GO" id="GO:0005980">
    <property type="term" value="P:glycogen catabolic process"/>
    <property type="evidence" value="ECO:0007669"/>
    <property type="project" value="TreeGrafter"/>
</dbReference>
<comment type="cofactor">
    <cofactor evidence="2">
        <name>pyridoxal 5'-phosphate</name>
        <dbReference type="ChEBI" id="CHEBI:597326"/>
    </cofactor>
</comment>
<comment type="catalytic activity">
    <reaction evidence="2">
        <text>[(1-&gt;4)-alpha-D-glucosyl](n) + phosphate = [(1-&gt;4)-alpha-D-glucosyl](n-1) + alpha-D-glucose 1-phosphate</text>
        <dbReference type="Rhea" id="RHEA:41732"/>
        <dbReference type="Rhea" id="RHEA-COMP:9584"/>
        <dbReference type="Rhea" id="RHEA-COMP:9586"/>
        <dbReference type="ChEBI" id="CHEBI:15444"/>
        <dbReference type="ChEBI" id="CHEBI:43474"/>
        <dbReference type="ChEBI" id="CHEBI:58601"/>
        <dbReference type="EC" id="2.4.1.1"/>
    </reaction>
</comment>
<dbReference type="InterPro" id="IPR000811">
    <property type="entry name" value="Glyco_trans_35"/>
</dbReference>
<dbReference type="Pfam" id="PF00343">
    <property type="entry name" value="Phosphorylase"/>
    <property type="match status" value="1"/>
</dbReference>
<dbReference type="Gene3D" id="3.40.50.2000">
    <property type="entry name" value="Glycogen Phosphorylase B"/>
    <property type="match status" value="1"/>
</dbReference>
<comment type="function">
    <text evidence="2">Allosteric enzyme that catalyzes the rate-limiting step in glycogen catabolism, the phosphorolytic cleavage of glycogen to produce glucose-1-phosphate, and plays a central role in maintaining cellular and organismal glucose homeostasis.</text>
</comment>
<proteinExistence type="inferred from homology"/>
<comment type="similarity">
    <text evidence="1 2">Belongs to the glycogen phosphorylase family.</text>
</comment>
<dbReference type="EC" id="2.4.1.1" evidence="2"/>
<dbReference type="GO" id="GO:0008184">
    <property type="term" value="F:glycogen phosphorylase activity"/>
    <property type="evidence" value="ECO:0007669"/>
    <property type="project" value="InterPro"/>
</dbReference>
<dbReference type="PANTHER" id="PTHR11468">
    <property type="entry name" value="GLYCOGEN PHOSPHORYLASE"/>
    <property type="match status" value="1"/>
</dbReference>
<evidence type="ECO:0000256" key="2">
    <source>
        <dbReference type="RuleBase" id="RU000587"/>
    </source>
</evidence>
<dbReference type="GO" id="GO:0005737">
    <property type="term" value="C:cytoplasm"/>
    <property type="evidence" value="ECO:0007669"/>
    <property type="project" value="TreeGrafter"/>
</dbReference>
<organism evidence="3 4">
    <name type="scientific">Streptococcus equinus ATCC 9812</name>
    <dbReference type="NCBI Taxonomy" id="525379"/>
    <lineage>
        <taxon>Bacteria</taxon>
        <taxon>Bacillati</taxon>
        <taxon>Bacillota</taxon>
        <taxon>Bacilli</taxon>
        <taxon>Lactobacillales</taxon>
        <taxon>Streptococcaceae</taxon>
        <taxon>Streptococcus</taxon>
    </lineage>
</organism>
<keyword evidence="2" id="KW-0119">Carbohydrate metabolism</keyword>
<protein>
    <recommendedName>
        <fullName evidence="2">Alpha-1,4 glucan phosphorylase</fullName>
        <ecNumber evidence="2">2.4.1.1</ecNumber>
    </recommendedName>
</protein>
<name>E8JMG9_STREI</name>
<keyword evidence="2" id="KW-0663">Pyridoxal phosphate</keyword>
<dbReference type="Proteomes" id="UP000005699">
    <property type="component" value="Unassembled WGS sequence"/>
</dbReference>
<gene>
    <name evidence="3" type="ORF">HMPREF0819_0192</name>
</gene>
<keyword evidence="2" id="KW-0328">Glycosyltransferase</keyword>
<sequence>MRKINDLVDNPEVLNDFYHVKQEAKARLAAYIKETTGIDVSTDAIFDVQVKRLHAYKRQLLNVLNIIKQ</sequence>
<dbReference type="AlphaFoldDB" id="E8JMG9"/>
<evidence type="ECO:0000256" key="1">
    <source>
        <dbReference type="ARBA" id="ARBA00006047"/>
    </source>
</evidence>
<reference evidence="3 4" key="1">
    <citation type="submission" date="2010-12" db="EMBL/GenBank/DDBJ databases">
        <authorList>
            <person name="Muzny D."/>
            <person name="Qin X."/>
            <person name="Deng J."/>
            <person name="Jiang H."/>
            <person name="Liu Y."/>
            <person name="Qu J."/>
            <person name="Song X.-Z."/>
            <person name="Zhang L."/>
            <person name="Thornton R."/>
            <person name="Coyle M."/>
            <person name="Francisco L."/>
            <person name="Jackson L."/>
            <person name="Javaid M."/>
            <person name="Korchina V."/>
            <person name="Kovar C."/>
            <person name="Mata R."/>
            <person name="Mathew T."/>
            <person name="Ngo R."/>
            <person name="Nguyen L."/>
            <person name="Nguyen N."/>
            <person name="Okwuonu G."/>
            <person name="Ongeri F."/>
            <person name="Pham C."/>
            <person name="Simmons D."/>
            <person name="Wilczek-Boney K."/>
            <person name="Hale W."/>
            <person name="Jakkamsetti A."/>
            <person name="Pham P."/>
            <person name="Ruth R."/>
            <person name="San Lucas F."/>
            <person name="Warren J."/>
            <person name="Zhang J."/>
            <person name="Zhao Z."/>
            <person name="Zhou C."/>
            <person name="Zhu D."/>
            <person name="Lee S."/>
            <person name="Bess C."/>
            <person name="Blankenburg K."/>
            <person name="Forbes L."/>
            <person name="Fu Q."/>
            <person name="Gubbala S."/>
            <person name="Hirani K."/>
            <person name="Jayaseelan J.C."/>
            <person name="Lara F."/>
            <person name="Munidasa M."/>
            <person name="Palculict T."/>
            <person name="Patil S."/>
            <person name="Pu L.-L."/>
            <person name="Saada N."/>
            <person name="Tang L."/>
            <person name="Weissenberger G."/>
            <person name="Zhu Y."/>
            <person name="Hemphill L."/>
            <person name="Shang Y."/>
            <person name="Youmans B."/>
            <person name="Ayvaz T."/>
            <person name="Ross M."/>
            <person name="Santibanez J."/>
            <person name="Aqrawi P."/>
            <person name="Gross S."/>
            <person name="Joshi V."/>
            <person name="Fowler G."/>
            <person name="Nazareth L."/>
            <person name="Reid J."/>
            <person name="Worley K."/>
            <person name="Petrosino J."/>
            <person name="Highlander S."/>
            <person name="Gibbs R."/>
        </authorList>
    </citation>
    <scope>NUCLEOTIDE SEQUENCE [LARGE SCALE GENOMIC DNA]</scope>
    <source>
        <strain evidence="3 4">ATCC 9812</strain>
    </source>
</reference>
<accession>E8JMG9</accession>
<keyword evidence="2" id="KW-0808">Transferase</keyword>
<dbReference type="GO" id="GO:0030170">
    <property type="term" value="F:pyridoxal phosphate binding"/>
    <property type="evidence" value="ECO:0007669"/>
    <property type="project" value="TreeGrafter"/>
</dbReference>